<feature type="transmembrane region" description="Helical" evidence="2">
    <location>
        <begin position="12"/>
        <end position="39"/>
    </location>
</feature>
<feature type="region of interest" description="Disordered" evidence="1">
    <location>
        <begin position="49"/>
        <end position="69"/>
    </location>
</feature>
<keyword evidence="2" id="KW-0812">Transmembrane</keyword>
<dbReference type="RefSeq" id="WP_323357464.1">
    <property type="nucleotide sequence ID" value="NZ_JAYGHY010000051.1"/>
</dbReference>
<evidence type="ECO:0000313" key="4">
    <source>
        <dbReference type="Proteomes" id="UP001302329"/>
    </source>
</evidence>
<proteinExistence type="predicted"/>
<dbReference type="EMBL" id="JAYGHY010000051">
    <property type="protein sequence ID" value="MEA5443480.1"/>
    <property type="molecule type" value="Genomic_DNA"/>
</dbReference>
<reference evidence="3 4" key="1">
    <citation type="submission" date="2023-12" db="EMBL/GenBank/DDBJ databases">
        <title>Baltic Sea Cyanobacteria.</title>
        <authorList>
            <person name="Delbaje E."/>
            <person name="Fewer D.P."/>
            <person name="Shishido T.K."/>
        </authorList>
    </citation>
    <scope>NUCLEOTIDE SEQUENCE [LARGE SCALE GENOMIC DNA]</scope>
    <source>
        <strain evidence="3 4">UHCC 0281</strain>
    </source>
</reference>
<accession>A0ABU5SYS4</accession>
<gene>
    <name evidence="3" type="ORF">VB739_13015</name>
</gene>
<name>A0ABU5SYS4_9CYAN</name>
<protein>
    <submittedName>
        <fullName evidence="3">Uncharacterized protein</fullName>
    </submittedName>
</protein>
<evidence type="ECO:0000313" key="3">
    <source>
        <dbReference type="EMBL" id="MEA5443480.1"/>
    </source>
</evidence>
<keyword evidence="2" id="KW-1133">Transmembrane helix</keyword>
<evidence type="ECO:0000256" key="1">
    <source>
        <dbReference type="SAM" id="MobiDB-lite"/>
    </source>
</evidence>
<organism evidence="3 4">
    <name type="scientific">Cyanobium gracile UHCC 0281</name>
    <dbReference type="NCBI Taxonomy" id="3110309"/>
    <lineage>
        <taxon>Bacteria</taxon>
        <taxon>Bacillati</taxon>
        <taxon>Cyanobacteriota</taxon>
        <taxon>Cyanophyceae</taxon>
        <taxon>Synechococcales</taxon>
        <taxon>Prochlorococcaceae</taxon>
        <taxon>Cyanobium</taxon>
    </lineage>
</organism>
<sequence>MVVKSRLDLGRSFLAALLTPTLLQLLGGYLLAIALLTWLTLSLVARSHPPAAPAPQQQGVPGAGHRAGH</sequence>
<comment type="caution">
    <text evidence="3">The sequence shown here is derived from an EMBL/GenBank/DDBJ whole genome shotgun (WGS) entry which is preliminary data.</text>
</comment>
<keyword evidence="4" id="KW-1185">Reference proteome</keyword>
<feature type="compositionally biased region" description="Low complexity" evidence="1">
    <location>
        <begin position="54"/>
        <end position="69"/>
    </location>
</feature>
<keyword evidence="2" id="KW-0472">Membrane</keyword>
<dbReference type="Proteomes" id="UP001302329">
    <property type="component" value="Unassembled WGS sequence"/>
</dbReference>
<evidence type="ECO:0000256" key="2">
    <source>
        <dbReference type="SAM" id="Phobius"/>
    </source>
</evidence>